<gene>
    <name evidence="1" type="ORF">E2C01_090912</name>
</gene>
<name>A0A5B7JG13_PORTR</name>
<keyword evidence="2" id="KW-1185">Reference proteome</keyword>
<dbReference type="Proteomes" id="UP000324222">
    <property type="component" value="Unassembled WGS sequence"/>
</dbReference>
<organism evidence="1 2">
    <name type="scientific">Portunus trituberculatus</name>
    <name type="common">Swimming crab</name>
    <name type="synonym">Neptunus trituberculatus</name>
    <dbReference type="NCBI Taxonomy" id="210409"/>
    <lineage>
        <taxon>Eukaryota</taxon>
        <taxon>Metazoa</taxon>
        <taxon>Ecdysozoa</taxon>
        <taxon>Arthropoda</taxon>
        <taxon>Crustacea</taxon>
        <taxon>Multicrustacea</taxon>
        <taxon>Malacostraca</taxon>
        <taxon>Eumalacostraca</taxon>
        <taxon>Eucarida</taxon>
        <taxon>Decapoda</taxon>
        <taxon>Pleocyemata</taxon>
        <taxon>Brachyura</taxon>
        <taxon>Eubrachyura</taxon>
        <taxon>Portunoidea</taxon>
        <taxon>Portunidae</taxon>
        <taxon>Portuninae</taxon>
        <taxon>Portunus</taxon>
    </lineage>
</organism>
<protein>
    <submittedName>
        <fullName evidence="1">Uncharacterized protein</fullName>
    </submittedName>
</protein>
<dbReference type="EMBL" id="VSRR010103189">
    <property type="protein sequence ID" value="MPC95690.1"/>
    <property type="molecule type" value="Genomic_DNA"/>
</dbReference>
<evidence type="ECO:0000313" key="1">
    <source>
        <dbReference type="EMBL" id="MPC95690.1"/>
    </source>
</evidence>
<sequence>MRFSRGEVVFHRLKIRSKTTNDAEVNVEKLREVSRHLVSLSREASYLGTFLVLSPEGDSESEVL</sequence>
<reference evidence="1 2" key="1">
    <citation type="submission" date="2019-05" db="EMBL/GenBank/DDBJ databases">
        <title>Another draft genome of Portunus trituberculatus and its Hox gene families provides insights of decapod evolution.</title>
        <authorList>
            <person name="Jeong J.-H."/>
            <person name="Song I."/>
            <person name="Kim S."/>
            <person name="Choi T."/>
            <person name="Kim D."/>
            <person name="Ryu S."/>
            <person name="Kim W."/>
        </authorList>
    </citation>
    <scope>NUCLEOTIDE SEQUENCE [LARGE SCALE GENOMIC DNA]</scope>
    <source>
        <tissue evidence="1">Muscle</tissue>
    </source>
</reference>
<accession>A0A5B7JG13</accession>
<evidence type="ECO:0000313" key="2">
    <source>
        <dbReference type="Proteomes" id="UP000324222"/>
    </source>
</evidence>
<proteinExistence type="predicted"/>
<dbReference type="AlphaFoldDB" id="A0A5B7JG13"/>
<comment type="caution">
    <text evidence="1">The sequence shown here is derived from an EMBL/GenBank/DDBJ whole genome shotgun (WGS) entry which is preliminary data.</text>
</comment>